<dbReference type="Proteomes" id="UP000275394">
    <property type="component" value="Unassembled WGS sequence"/>
</dbReference>
<keyword evidence="3" id="KW-1185">Reference proteome</keyword>
<accession>A0A3N2E0L7</accession>
<dbReference type="AlphaFoldDB" id="A0A3N2E0L7"/>
<dbReference type="PANTHER" id="PTHR33164:SF101">
    <property type="entry name" value="TRANSCRIPTIONAL REPRESSOR MPRA"/>
    <property type="match status" value="1"/>
</dbReference>
<dbReference type="InterPro" id="IPR036388">
    <property type="entry name" value="WH-like_DNA-bd_sf"/>
</dbReference>
<dbReference type="InterPro" id="IPR039422">
    <property type="entry name" value="MarR/SlyA-like"/>
</dbReference>
<feature type="domain" description="HTH marR-type" evidence="1">
    <location>
        <begin position="30"/>
        <end position="166"/>
    </location>
</feature>
<evidence type="ECO:0000313" key="3">
    <source>
        <dbReference type="Proteomes" id="UP000275394"/>
    </source>
</evidence>
<dbReference type="GO" id="GO:0006950">
    <property type="term" value="P:response to stress"/>
    <property type="evidence" value="ECO:0007669"/>
    <property type="project" value="TreeGrafter"/>
</dbReference>
<reference evidence="2 3" key="1">
    <citation type="submission" date="2018-11" db="EMBL/GenBank/DDBJ databases">
        <title>Genomic Encyclopedia of Type Strains, Phase IV (KMG-IV): sequencing the most valuable type-strain genomes for metagenomic binning, comparative biology and taxonomic classification.</title>
        <authorList>
            <person name="Goeker M."/>
        </authorList>
    </citation>
    <scope>NUCLEOTIDE SEQUENCE [LARGE SCALE GENOMIC DNA]</scope>
    <source>
        <strain evidence="2 3">DSM 100316</strain>
    </source>
</reference>
<dbReference type="SUPFAM" id="SSF46785">
    <property type="entry name" value="Winged helix' DNA-binding domain"/>
    <property type="match status" value="1"/>
</dbReference>
<evidence type="ECO:0000259" key="1">
    <source>
        <dbReference type="PROSITE" id="PS50995"/>
    </source>
</evidence>
<comment type="caution">
    <text evidence="2">The sequence shown here is derived from an EMBL/GenBank/DDBJ whole genome shotgun (WGS) entry which is preliminary data.</text>
</comment>
<dbReference type="GO" id="GO:0003677">
    <property type="term" value="F:DNA binding"/>
    <property type="evidence" value="ECO:0007669"/>
    <property type="project" value="UniProtKB-KW"/>
</dbReference>
<dbReference type="InterPro" id="IPR000835">
    <property type="entry name" value="HTH_MarR-typ"/>
</dbReference>
<sequence length="181" mass="20435">MVSNGLNCFIMALFGYYGAFMSDWISQMEGLALGSRLRRFSDHLSSEINAVYKAKKVDFNPRHFPVISLICLNPNDQLSIRDIAEETALTHSSISQTVTKLEEIGLCKRETSTTDERRIIVRPTDKALELVEVQLKPIWEAIQTVTNENLPSDATGFWPALSQAEDIMYGEPLSRKILKLL</sequence>
<dbReference type="SMART" id="SM00347">
    <property type="entry name" value="HTH_MARR"/>
    <property type="match status" value="1"/>
</dbReference>
<dbReference type="GO" id="GO:0003700">
    <property type="term" value="F:DNA-binding transcription factor activity"/>
    <property type="evidence" value="ECO:0007669"/>
    <property type="project" value="InterPro"/>
</dbReference>
<evidence type="ECO:0000313" key="2">
    <source>
        <dbReference type="EMBL" id="ROS05115.1"/>
    </source>
</evidence>
<keyword evidence="2" id="KW-0238">DNA-binding</keyword>
<dbReference type="Gene3D" id="1.10.10.10">
    <property type="entry name" value="Winged helix-like DNA-binding domain superfamily/Winged helix DNA-binding domain"/>
    <property type="match status" value="1"/>
</dbReference>
<protein>
    <submittedName>
        <fullName evidence="2">DNA-binding MarR family transcriptional regulator</fullName>
    </submittedName>
</protein>
<proteinExistence type="predicted"/>
<organism evidence="2 3">
    <name type="scientific">Sinobacterium caligoides</name>
    <dbReference type="NCBI Taxonomy" id="933926"/>
    <lineage>
        <taxon>Bacteria</taxon>
        <taxon>Pseudomonadati</taxon>
        <taxon>Pseudomonadota</taxon>
        <taxon>Gammaproteobacteria</taxon>
        <taxon>Cellvibrionales</taxon>
        <taxon>Spongiibacteraceae</taxon>
        <taxon>Sinobacterium</taxon>
    </lineage>
</organism>
<dbReference type="PROSITE" id="PS50995">
    <property type="entry name" value="HTH_MARR_2"/>
    <property type="match status" value="1"/>
</dbReference>
<dbReference type="Pfam" id="PF12802">
    <property type="entry name" value="MarR_2"/>
    <property type="match status" value="1"/>
</dbReference>
<dbReference type="PANTHER" id="PTHR33164">
    <property type="entry name" value="TRANSCRIPTIONAL REGULATOR, MARR FAMILY"/>
    <property type="match status" value="1"/>
</dbReference>
<dbReference type="InterPro" id="IPR036390">
    <property type="entry name" value="WH_DNA-bd_sf"/>
</dbReference>
<name>A0A3N2E0L7_9GAMM</name>
<gene>
    <name evidence="2" type="ORF">EDC56_0640</name>
</gene>
<dbReference type="EMBL" id="RKHR01000003">
    <property type="protein sequence ID" value="ROS05115.1"/>
    <property type="molecule type" value="Genomic_DNA"/>
</dbReference>